<keyword evidence="1" id="KW-0472">Membrane</keyword>
<feature type="transmembrane region" description="Helical" evidence="1">
    <location>
        <begin position="45"/>
        <end position="66"/>
    </location>
</feature>
<gene>
    <name evidence="2" type="ORF">AQUCO_01600443v1</name>
</gene>
<keyword evidence="3" id="KW-1185">Reference proteome</keyword>
<dbReference type="InParanoid" id="A0A2G5DRM5"/>
<sequence length="67" mass="8125">MKCMRSLCFRCQYYFWQCTYKRPLVVNASNICRTIISHLVHFSEVILVIELLLPYIYILLLFQCLFL</sequence>
<keyword evidence="1" id="KW-1133">Transmembrane helix</keyword>
<accession>A0A2G5DRM5</accession>
<evidence type="ECO:0000256" key="1">
    <source>
        <dbReference type="SAM" id="Phobius"/>
    </source>
</evidence>
<evidence type="ECO:0000313" key="2">
    <source>
        <dbReference type="EMBL" id="PIA46174.1"/>
    </source>
</evidence>
<evidence type="ECO:0000313" key="3">
    <source>
        <dbReference type="Proteomes" id="UP000230069"/>
    </source>
</evidence>
<reference evidence="2 3" key="1">
    <citation type="submission" date="2017-09" db="EMBL/GenBank/DDBJ databases">
        <title>WGS assembly of Aquilegia coerulea Goldsmith.</title>
        <authorList>
            <person name="Hodges S."/>
            <person name="Kramer E."/>
            <person name="Nordborg M."/>
            <person name="Tomkins J."/>
            <person name="Borevitz J."/>
            <person name="Derieg N."/>
            <person name="Yan J."/>
            <person name="Mihaltcheva S."/>
            <person name="Hayes R.D."/>
            <person name="Rokhsar D."/>
        </authorList>
    </citation>
    <scope>NUCLEOTIDE SEQUENCE [LARGE SCALE GENOMIC DNA]</scope>
    <source>
        <strain evidence="3">cv. Goldsmith</strain>
    </source>
</reference>
<dbReference type="AlphaFoldDB" id="A0A2G5DRM5"/>
<dbReference type="Proteomes" id="UP000230069">
    <property type="component" value="Unassembled WGS sequence"/>
</dbReference>
<organism evidence="2 3">
    <name type="scientific">Aquilegia coerulea</name>
    <name type="common">Rocky mountain columbine</name>
    <dbReference type="NCBI Taxonomy" id="218851"/>
    <lineage>
        <taxon>Eukaryota</taxon>
        <taxon>Viridiplantae</taxon>
        <taxon>Streptophyta</taxon>
        <taxon>Embryophyta</taxon>
        <taxon>Tracheophyta</taxon>
        <taxon>Spermatophyta</taxon>
        <taxon>Magnoliopsida</taxon>
        <taxon>Ranunculales</taxon>
        <taxon>Ranunculaceae</taxon>
        <taxon>Thalictroideae</taxon>
        <taxon>Aquilegia</taxon>
    </lineage>
</organism>
<protein>
    <submittedName>
        <fullName evidence="2">Uncharacterized protein</fullName>
    </submittedName>
</protein>
<keyword evidence="1" id="KW-0812">Transmembrane</keyword>
<dbReference type="EMBL" id="KZ305033">
    <property type="protein sequence ID" value="PIA46174.1"/>
    <property type="molecule type" value="Genomic_DNA"/>
</dbReference>
<proteinExistence type="predicted"/>
<name>A0A2G5DRM5_AQUCA</name>